<dbReference type="Pfam" id="PF00441">
    <property type="entry name" value="Acyl-CoA_dh_1"/>
    <property type="match status" value="1"/>
</dbReference>
<comment type="similarity">
    <text evidence="2 5">Belongs to the acyl-CoA dehydrogenase family.</text>
</comment>
<dbReference type="SUPFAM" id="SSF47203">
    <property type="entry name" value="Acyl-CoA dehydrogenase C-terminal domain-like"/>
    <property type="match status" value="1"/>
</dbReference>
<evidence type="ECO:0000256" key="3">
    <source>
        <dbReference type="ARBA" id="ARBA00022630"/>
    </source>
</evidence>
<dbReference type="PANTHER" id="PTHR42803:SF3">
    <property type="entry name" value="ACYL-COA DEHYDROGENASE-RELATED"/>
    <property type="match status" value="1"/>
</dbReference>
<name>A0A1M7JE16_9RHOB</name>
<dbReference type="InterPro" id="IPR009075">
    <property type="entry name" value="AcylCo_DH/oxidase_C"/>
</dbReference>
<reference evidence="11" key="1">
    <citation type="submission" date="2016-11" db="EMBL/GenBank/DDBJ databases">
        <authorList>
            <person name="Varghese N."/>
            <person name="Submissions S."/>
        </authorList>
    </citation>
    <scope>NUCLEOTIDE SEQUENCE [LARGE SCALE GENOMIC DNA]</scope>
    <source>
        <strain evidence="11">DSM 6637</strain>
    </source>
</reference>
<dbReference type="RefSeq" id="WP_073068200.1">
    <property type="nucleotide sequence ID" value="NZ_FRCK01000011.1"/>
</dbReference>
<dbReference type="GO" id="GO:0016627">
    <property type="term" value="F:oxidoreductase activity, acting on the CH-CH group of donors"/>
    <property type="evidence" value="ECO:0007669"/>
    <property type="project" value="InterPro"/>
</dbReference>
<evidence type="ECO:0000259" key="9">
    <source>
        <dbReference type="Pfam" id="PF12806"/>
    </source>
</evidence>
<protein>
    <submittedName>
        <fullName evidence="10">Acyl-CoA dehydrogenase</fullName>
    </submittedName>
</protein>
<dbReference type="InterPro" id="IPR006091">
    <property type="entry name" value="Acyl-CoA_Oxase/DH_mid-dom"/>
</dbReference>
<evidence type="ECO:0000256" key="2">
    <source>
        <dbReference type="ARBA" id="ARBA00009347"/>
    </source>
</evidence>
<dbReference type="GO" id="GO:0050660">
    <property type="term" value="F:flavin adenine dinucleotide binding"/>
    <property type="evidence" value="ECO:0007669"/>
    <property type="project" value="InterPro"/>
</dbReference>
<dbReference type="Gene3D" id="1.10.540.10">
    <property type="entry name" value="Acyl-CoA dehydrogenase/oxidase, N-terminal domain"/>
    <property type="match status" value="1"/>
</dbReference>
<dbReference type="InterPro" id="IPR052166">
    <property type="entry name" value="Diverse_Acyl-CoA_DH"/>
</dbReference>
<dbReference type="Gene3D" id="1.20.140.10">
    <property type="entry name" value="Butyryl-CoA Dehydrogenase, subunit A, domain 3"/>
    <property type="match status" value="1"/>
</dbReference>
<evidence type="ECO:0000256" key="4">
    <source>
        <dbReference type="ARBA" id="ARBA00022827"/>
    </source>
</evidence>
<sequence>MTKALRREIDFMLYDWLGVERLSELPDFEGQDRSDWDAFLDLSGEIAWNELLPCYKAADREEPWLDDGQVRVQPQLAQALRVYLDAGLHQATARPDVGGMGLPFTIATAATAEVMAANVAGSGFIMLSVANTRLLTDHGTPAQIAAFARPQLEGNALGTMCLSEPDTGSSLGDVTTRAYPEDDDELGPRYRLSGRKMWISGGDQDVTGNVIHLVLAKVVQPDGSVIPGAKGTTLFIVPKLLPGGERNDLFVAGLNHKMGYRGTPNCLLNFGENGGATAWRLGAEGDGLRIMFDMMNEARVNVGLSGAAMAYRGFDLARQYAQERVQGRSVLDRAAERPVPIIRHPDVRRMLLVQKAIAEGALALCLKGAFLKDAVSHAPEEAERRRMHDLLSLLTPVIKSWPSEQGLVALHHAIQVHGGYGYTRDFDVEQLYRDSRLNPIHEGTTGIQAIDLLGRKILSEKGESLTALLELIRHETRTGQGMEGEAATLLELCDWFEEVAAFLLRGGSKGLALANATGFLEGVGHFVVAWIWLALARAADAHPDPEFAEEKRWTCRYFYAAEVPRIRSMMALLVSAPRLVAELPDHVVSP</sequence>
<evidence type="ECO:0000256" key="1">
    <source>
        <dbReference type="ARBA" id="ARBA00001974"/>
    </source>
</evidence>
<proteinExistence type="inferred from homology"/>
<feature type="region of interest" description="Disordered" evidence="6">
    <location>
        <begin position="167"/>
        <end position="186"/>
    </location>
</feature>
<dbReference type="InterPro" id="IPR046373">
    <property type="entry name" value="Acyl-CoA_Oxase/DH_mid-dom_sf"/>
</dbReference>
<evidence type="ECO:0000256" key="5">
    <source>
        <dbReference type="RuleBase" id="RU362125"/>
    </source>
</evidence>
<feature type="domain" description="Acetyl-CoA dehydrogenase-like C-terminal" evidence="9">
    <location>
        <begin position="480"/>
        <end position="583"/>
    </location>
</feature>
<dbReference type="InterPro" id="IPR036250">
    <property type="entry name" value="AcylCo_DH-like_C"/>
</dbReference>
<dbReference type="InterPro" id="IPR025878">
    <property type="entry name" value="Acyl-CoA_dh-like_C_dom"/>
</dbReference>
<keyword evidence="3 5" id="KW-0285">Flavoprotein</keyword>
<evidence type="ECO:0000313" key="11">
    <source>
        <dbReference type="Proteomes" id="UP000184444"/>
    </source>
</evidence>
<accession>A0A1M7JE16</accession>
<dbReference type="Pfam" id="PF12806">
    <property type="entry name" value="Acyl-CoA_dh_C"/>
    <property type="match status" value="1"/>
</dbReference>
<evidence type="ECO:0000313" key="10">
    <source>
        <dbReference type="EMBL" id="SHM50747.1"/>
    </source>
</evidence>
<keyword evidence="4 5" id="KW-0274">FAD</keyword>
<comment type="cofactor">
    <cofactor evidence="1 5">
        <name>FAD</name>
        <dbReference type="ChEBI" id="CHEBI:57692"/>
    </cofactor>
</comment>
<dbReference type="OrthoDB" id="9807883at2"/>
<evidence type="ECO:0000259" key="8">
    <source>
        <dbReference type="Pfam" id="PF02770"/>
    </source>
</evidence>
<organism evidence="10 11">
    <name type="scientific">Paracoccus solventivorans</name>
    <dbReference type="NCBI Taxonomy" id="53463"/>
    <lineage>
        <taxon>Bacteria</taxon>
        <taxon>Pseudomonadati</taxon>
        <taxon>Pseudomonadota</taxon>
        <taxon>Alphaproteobacteria</taxon>
        <taxon>Rhodobacterales</taxon>
        <taxon>Paracoccaceae</taxon>
        <taxon>Paracoccus</taxon>
    </lineage>
</organism>
<dbReference type="SUPFAM" id="SSF56645">
    <property type="entry name" value="Acyl-CoA dehydrogenase NM domain-like"/>
    <property type="match status" value="1"/>
</dbReference>
<dbReference type="Gene3D" id="2.40.110.10">
    <property type="entry name" value="Butyryl-CoA Dehydrogenase, subunit A, domain 2"/>
    <property type="match status" value="1"/>
</dbReference>
<keyword evidence="5" id="KW-0560">Oxidoreductase</keyword>
<dbReference type="EMBL" id="FRCK01000011">
    <property type="protein sequence ID" value="SHM50747.1"/>
    <property type="molecule type" value="Genomic_DNA"/>
</dbReference>
<dbReference type="PANTHER" id="PTHR42803">
    <property type="entry name" value="ACYL-COA DEHYDROGENASE"/>
    <property type="match status" value="1"/>
</dbReference>
<evidence type="ECO:0000259" key="7">
    <source>
        <dbReference type="Pfam" id="PF00441"/>
    </source>
</evidence>
<feature type="domain" description="Acyl-CoA dehydrogenase/oxidase C-terminal" evidence="7">
    <location>
        <begin position="285"/>
        <end position="450"/>
    </location>
</feature>
<dbReference type="Pfam" id="PF02770">
    <property type="entry name" value="Acyl-CoA_dh_M"/>
    <property type="match status" value="1"/>
</dbReference>
<evidence type="ECO:0000256" key="6">
    <source>
        <dbReference type="SAM" id="MobiDB-lite"/>
    </source>
</evidence>
<dbReference type="AlphaFoldDB" id="A0A1M7JE16"/>
<dbReference type="InterPro" id="IPR037069">
    <property type="entry name" value="AcylCoA_DH/ox_N_sf"/>
</dbReference>
<dbReference type="InterPro" id="IPR009100">
    <property type="entry name" value="AcylCoA_DH/oxidase_NM_dom_sf"/>
</dbReference>
<dbReference type="STRING" id="53463.SAMN05444389_11168"/>
<gene>
    <name evidence="10" type="ORF">SAMN05444389_11168</name>
</gene>
<dbReference type="Proteomes" id="UP000184444">
    <property type="component" value="Unassembled WGS sequence"/>
</dbReference>
<feature type="domain" description="Acyl-CoA oxidase/dehydrogenase middle" evidence="8">
    <location>
        <begin position="160"/>
        <end position="270"/>
    </location>
</feature>
<keyword evidence="11" id="KW-1185">Reference proteome</keyword>